<feature type="region of interest" description="Disordered" evidence="9">
    <location>
        <begin position="189"/>
        <end position="214"/>
    </location>
</feature>
<dbReference type="InterPro" id="IPR004698">
    <property type="entry name" value="Zn/Fe_permease_fun/pln"/>
</dbReference>
<feature type="transmembrane region" description="Helical" evidence="8">
    <location>
        <begin position="286"/>
        <end position="309"/>
    </location>
</feature>
<comment type="similarity">
    <text evidence="2 8">Belongs to the ZIP transporter (TC 2.A.5) family.</text>
</comment>
<organism evidence="10 11">
    <name type="scientific">Psilocybe cf. subviscida</name>
    <dbReference type="NCBI Taxonomy" id="2480587"/>
    <lineage>
        <taxon>Eukaryota</taxon>
        <taxon>Fungi</taxon>
        <taxon>Dikarya</taxon>
        <taxon>Basidiomycota</taxon>
        <taxon>Agaricomycotina</taxon>
        <taxon>Agaricomycetes</taxon>
        <taxon>Agaricomycetidae</taxon>
        <taxon>Agaricales</taxon>
        <taxon>Agaricineae</taxon>
        <taxon>Strophariaceae</taxon>
        <taxon>Psilocybe</taxon>
    </lineage>
</organism>
<protein>
    <recommendedName>
        <fullName evidence="12">ZIP-like iron-zinc transporter</fullName>
    </recommendedName>
</protein>
<comment type="caution">
    <text evidence="10">The sequence shown here is derived from an EMBL/GenBank/DDBJ whole genome shotgun (WGS) entry which is preliminary data.</text>
</comment>
<accession>A0A8H5EXJ9</accession>
<evidence type="ECO:0008006" key="12">
    <source>
        <dbReference type="Google" id="ProtNLM"/>
    </source>
</evidence>
<name>A0A8H5EXJ9_9AGAR</name>
<keyword evidence="11" id="KW-1185">Reference proteome</keyword>
<evidence type="ECO:0000256" key="7">
    <source>
        <dbReference type="ARBA" id="ARBA00023136"/>
    </source>
</evidence>
<comment type="subcellular location">
    <subcellularLocation>
        <location evidence="1 8">Membrane</location>
        <topology evidence="1 8">Multi-pass membrane protein</topology>
    </subcellularLocation>
</comment>
<dbReference type="PANTHER" id="PTHR11040:SF32">
    <property type="entry name" value="ZINC-REGULATED TRANSPORTER 1"/>
    <property type="match status" value="1"/>
</dbReference>
<dbReference type="Pfam" id="PF02535">
    <property type="entry name" value="Zip"/>
    <property type="match status" value="1"/>
</dbReference>
<dbReference type="NCBIfam" id="TIGR00820">
    <property type="entry name" value="zip"/>
    <property type="match status" value="1"/>
</dbReference>
<reference evidence="10 11" key="1">
    <citation type="journal article" date="2020" name="ISME J.">
        <title>Uncovering the hidden diversity of litter-decomposition mechanisms in mushroom-forming fungi.</title>
        <authorList>
            <person name="Floudas D."/>
            <person name="Bentzer J."/>
            <person name="Ahren D."/>
            <person name="Johansson T."/>
            <person name="Persson P."/>
            <person name="Tunlid A."/>
        </authorList>
    </citation>
    <scope>NUCLEOTIDE SEQUENCE [LARGE SCALE GENOMIC DNA]</scope>
    <source>
        <strain evidence="10 11">CBS 101986</strain>
    </source>
</reference>
<evidence type="ECO:0000256" key="9">
    <source>
        <dbReference type="SAM" id="MobiDB-lite"/>
    </source>
</evidence>
<dbReference type="OrthoDB" id="448280at2759"/>
<feature type="transmembrane region" description="Helical" evidence="8">
    <location>
        <begin position="136"/>
        <end position="158"/>
    </location>
</feature>
<evidence type="ECO:0000313" key="11">
    <source>
        <dbReference type="Proteomes" id="UP000567179"/>
    </source>
</evidence>
<feature type="transmembrane region" description="Helical" evidence="8">
    <location>
        <begin position="96"/>
        <end position="116"/>
    </location>
</feature>
<evidence type="ECO:0000313" key="10">
    <source>
        <dbReference type="EMBL" id="KAF5316001.1"/>
    </source>
</evidence>
<feature type="transmembrane region" description="Helical" evidence="8">
    <location>
        <begin position="228"/>
        <end position="251"/>
    </location>
</feature>
<dbReference type="EMBL" id="JAACJJ010000042">
    <property type="protein sequence ID" value="KAF5316001.1"/>
    <property type="molecule type" value="Genomic_DNA"/>
</dbReference>
<dbReference type="AlphaFoldDB" id="A0A8H5EXJ9"/>
<evidence type="ECO:0000256" key="5">
    <source>
        <dbReference type="ARBA" id="ARBA00022989"/>
    </source>
</evidence>
<dbReference type="GO" id="GO:0005385">
    <property type="term" value="F:zinc ion transmembrane transporter activity"/>
    <property type="evidence" value="ECO:0007669"/>
    <property type="project" value="InterPro"/>
</dbReference>
<feature type="transmembrane region" description="Helical" evidence="8">
    <location>
        <begin position="64"/>
        <end position="84"/>
    </location>
</feature>
<evidence type="ECO:0000256" key="1">
    <source>
        <dbReference type="ARBA" id="ARBA00004141"/>
    </source>
</evidence>
<evidence type="ECO:0000256" key="8">
    <source>
        <dbReference type="RuleBase" id="RU362088"/>
    </source>
</evidence>
<sequence>MFARTRPVIPLGAHKTAHLPQSSRRLPSVTPSSSIIIIMGGHSHDDELNCGSGGGSEEDFNLRIAAIFVILIGSCLGALFPVVARRSSWLHVPKSIFDFAKYFGSGVIIATAFIHLLEPGLDALESECLSEGWHEYPYGFALCLLSIFAIFLVELIAFRWGTSKLRSLGLSHDAHGHNLGAHAAHGPEGTFSAEPSMKRESSASDIEQPAANHHSHDVGLEDNVVTRVIGVGILEFGVVLHSVLIGLTLAVAENFKILFVVIVFHQTFEGLGIGSRLAYLDLPGRYRYVAIVGALIYGLTTPIGIAAGLGVRTTYNPDSTTAAIVSGVLDCLSAGILIYTGLVELLAHEFLFNKEMMNASNGKLAYALGSMFLGCGLMALLGKWA</sequence>
<evidence type="ECO:0000256" key="4">
    <source>
        <dbReference type="ARBA" id="ARBA00022692"/>
    </source>
</evidence>
<dbReference type="Proteomes" id="UP000567179">
    <property type="component" value="Unassembled WGS sequence"/>
</dbReference>
<keyword evidence="5 8" id="KW-1133">Transmembrane helix</keyword>
<dbReference type="InterPro" id="IPR003689">
    <property type="entry name" value="ZIP"/>
</dbReference>
<evidence type="ECO:0000256" key="6">
    <source>
        <dbReference type="ARBA" id="ARBA00023065"/>
    </source>
</evidence>
<gene>
    <name evidence="10" type="ORF">D9619_006333</name>
</gene>
<keyword evidence="6 8" id="KW-0406">Ion transport</keyword>
<feature type="transmembrane region" description="Helical" evidence="8">
    <location>
        <begin position="364"/>
        <end position="382"/>
    </location>
</feature>
<dbReference type="GO" id="GO:0005886">
    <property type="term" value="C:plasma membrane"/>
    <property type="evidence" value="ECO:0007669"/>
    <property type="project" value="TreeGrafter"/>
</dbReference>
<keyword evidence="7 8" id="KW-0472">Membrane</keyword>
<keyword evidence="3 8" id="KW-0813">Transport</keyword>
<evidence type="ECO:0000256" key="2">
    <source>
        <dbReference type="ARBA" id="ARBA00006939"/>
    </source>
</evidence>
<evidence type="ECO:0000256" key="3">
    <source>
        <dbReference type="ARBA" id="ARBA00022448"/>
    </source>
</evidence>
<dbReference type="PANTHER" id="PTHR11040">
    <property type="entry name" value="ZINC/IRON TRANSPORTER"/>
    <property type="match status" value="1"/>
</dbReference>
<feature type="transmembrane region" description="Helical" evidence="8">
    <location>
        <begin position="321"/>
        <end position="343"/>
    </location>
</feature>
<keyword evidence="4 8" id="KW-0812">Transmembrane</keyword>
<proteinExistence type="inferred from homology"/>
<feature type="transmembrane region" description="Helical" evidence="8">
    <location>
        <begin position="257"/>
        <end position="279"/>
    </location>
</feature>